<dbReference type="InterPro" id="IPR011989">
    <property type="entry name" value="ARM-like"/>
</dbReference>
<gene>
    <name evidence="1" type="ORF">FL622_10260</name>
</gene>
<dbReference type="PANTHER" id="PTHR12697:SF5">
    <property type="entry name" value="DEOXYHYPUSINE HYDROXYLASE"/>
    <property type="match status" value="1"/>
</dbReference>
<dbReference type="PROSITE" id="PS51257">
    <property type="entry name" value="PROKAR_LIPOPROTEIN"/>
    <property type="match status" value="1"/>
</dbReference>
<dbReference type="GO" id="GO:0016491">
    <property type="term" value="F:oxidoreductase activity"/>
    <property type="evidence" value="ECO:0007669"/>
    <property type="project" value="TreeGrafter"/>
</dbReference>
<organism evidence="1 2">
    <name type="scientific">Trichloromonas acetexigens</name>
    <dbReference type="NCBI Taxonomy" id="38815"/>
    <lineage>
        <taxon>Bacteria</taxon>
        <taxon>Pseudomonadati</taxon>
        <taxon>Thermodesulfobacteriota</taxon>
        <taxon>Desulfuromonadia</taxon>
        <taxon>Desulfuromonadales</taxon>
        <taxon>Trichloromonadaceae</taxon>
        <taxon>Trichloromonas</taxon>
    </lineage>
</organism>
<reference evidence="1 2" key="1">
    <citation type="submission" date="2019-07" db="EMBL/GenBank/DDBJ databases">
        <title>Insights of Desulfuromonas acetexigens electromicrobiology.</title>
        <authorList>
            <person name="Katuri K."/>
            <person name="Sapireddy V."/>
            <person name="Shaw D.R."/>
            <person name="Saikaly P."/>
        </authorList>
    </citation>
    <scope>NUCLEOTIDE SEQUENCE [LARGE SCALE GENOMIC DNA]</scope>
    <source>
        <strain evidence="1 2">2873</strain>
    </source>
</reference>
<evidence type="ECO:0000313" key="1">
    <source>
        <dbReference type="EMBL" id="TRO81277.1"/>
    </source>
</evidence>
<dbReference type="EMBL" id="VJVV01000006">
    <property type="protein sequence ID" value="TRO81277.1"/>
    <property type="molecule type" value="Genomic_DNA"/>
</dbReference>
<dbReference type="SUPFAM" id="SSF48371">
    <property type="entry name" value="ARM repeat"/>
    <property type="match status" value="1"/>
</dbReference>
<protein>
    <submittedName>
        <fullName evidence="1">HEAT repeat domain-containing protein</fullName>
    </submittedName>
</protein>
<dbReference type="InterPro" id="IPR016024">
    <property type="entry name" value="ARM-type_fold"/>
</dbReference>
<keyword evidence="2" id="KW-1185">Reference proteome</keyword>
<name>A0A550JDJ1_9BACT</name>
<accession>A0A550JDJ1</accession>
<dbReference type="Pfam" id="PF03130">
    <property type="entry name" value="HEAT_PBS"/>
    <property type="match status" value="1"/>
</dbReference>
<comment type="caution">
    <text evidence="1">The sequence shown here is derived from an EMBL/GenBank/DDBJ whole genome shotgun (WGS) entry which is preliminary data.</text>
</comment>
<dbReference type="AlphaFoldDB" id="A0A550JDJ1"/>
<evidence type="ECO:0000313" key="2">
    <source>
        <dbReference type="Proteomes" id="UP000317155"/>
    </source>
</evidence>
<dbReference type="Pfam" id="PF13646">
    <property type="entry name" value="HEAT_2"/>
    <property type="match status" value="2"/>
</dbReference>
<dbReference type="SMART" id="SM00567">
    <property type="entry name" value="EZ_HEAT"/>
    <property type="match status" value="6"/>
</dbReference>
<dbReference type="OrthoDB" id="9812352at2"/>
<dbReference type="RefSeq" id="WP_092058010.1">
    <property type="nucleotide sequence ID" value="NZ_FOJJ01000038.1"/>
</dbReference>
<sequence>MVRFAAFLCLLFLLLSGCERSRTLDLEELKGRARGGEAAAFRELVELLGVSERQVNDRVYPLLLELGEAAVPYLLEAVADPDRIRREHVIAALGTLKVRAAVEPIGAVLARHDWPRRYVAAWALGEIGAAEGIPFLLLALDDGDAEVRRYAVRSLIKFNQAAVDPLLTFLPVASAQALPGAIRALGDIGDARALSALLAVASGPARQEALAALGKLKDPRAEALLVEALGDDDWRSRMNAAMALGTLGGPVAATALERALEDEVPVVREWSARSLEMITGRHVKYRDETGEYVLPYSIYH</sequence>
<dbReference type="Proteomes" id="UP000317155">
    <property type="component" value="Unassembled WGS sequence"/>
</dbReference>
<proteinExistence type="predicted"/>
<dbReference type="InterPro" id="IPR004155">
    <property type="entry name" value="PBS_lyase_HEAT"/>
</dbReference>
<dbReference type="PANTHER" id="PTHR12697">
    <property type="entry name" value="PBS LYASE HEAT-LIKE PROTEIN"/>
    <property type="match status" value="1"/>
</dbReference>
<dbReference type="Gene3D" id="1.25.10.10">
    <property type="entry name" value="Leucine-rich Repeat Variant"/>
    <property type="match status" value="2"/>
</dbReference>